<comment type="similarity">
    <text evidence="1 5">Belongs to the cycloisomerase 2 family.</text>
</comment>
<evidence type="ECO:0000256" key="5">
    <source>
        <dbReference type="HAMAP-Rule" id="MF_01605"/>
    </source>
</evidence>
<dbReference type="GO" id="GO:0005829">
    <property type="term" value="C:cytosol"/>
    <property type="evidence" value="ECO:0007669"/>
    <property type="project" value="TreeGrafter"/>
</dbReference>
<dbReference type="EC" id="3.1.1.31" evidence="5"/>
<comment type="pathway">
    <text evidence="5">Carbohydrate degradation; pentose phosphate pathway; D-ribulose 5-phosphate from D-glucose 6-phosphate (oxidative stage): step 2/3.</text>
</comment>
<dbReference type="UniPathway" id="UPA00115">
    <property type="reaction ID" value="UER00409"/>
</dbReference>
<dbReference type="InterPro" id="IPR019405">
    <property type="entry name" value="Lactonase_7-beta_prop"/>
</dbReference>
<evidence type="ECO:0000256" key="1">
    <source>
        <dbReference type="ARBA" id="ARBA00005564"/>
    </source>
</evidence>
<dbReference type="GO" id="GO:0017057">
    <property type="term" value="F:6-phosphogluconolactonase activity"/>
    <property type="evidence" value="ECO:0007669"/>
    <property type="project" value="UniProtKB-UniRule"/>
</dbReference>
<accession>A0A1X0WL27</accession>
<dbReference type="PANTHER" id="PTHR30344">
    <property type="entry name" value="6-PHOSPHOGLUCONOLACTONASE-RELATED"/>
    <property type="match status" value="1"/>
</dbReference>
<evidence type="ECO:0000313" key="7">
    <source>
        <dbReference type="Proteomes" id="UP000192536"/>
    </source>
</evidence>
<dbReference type="GO" id="GO:0006006">
    <property type="term" value="P:glucose metabolic process"/>
    <property type="evidence" value="ECO:0007669"/>
    <property type="project" value="UniProtKB-KW"/>
</dbReference>
<dbReference type="SUPFAM" id="SSF50974">
    <property type="entry name" value="Nitrous oxide reductase, N-terminal domain"/>
    <property type="match status" value="1"/>
</dbReference>
<dbReference type="InterPro" id="IPR022528">
    <property type="entry name" value="6PGL_YbhE-like"/>
</dbReference>
<dbReference type="InterPro" id="IPR050282">
    <property type="entry name" value="Cycloisomerase_2"/>
</dbReference>
<comment type="function">
    <text evidence="5">Catalyzes the hydrolysis of 6-phosphogluconolactone to 6-phosphogluconate.</text>
</comment>
<keyword evidence="3 5" id="KW-0378">Hydrolase</keyword>
<proteinExistence type="inferred from homology"/>
<reference evidence="6 7" key="1">
    <citation type="journal article" date="2017" name="Int. J. Syst. Evol. Microbiol.">
        <title>Rouxiella badensis sp. nov. and Rouxiella silvae sp. nov. isolated from peat bog soil in Germany and emendation of the genus description.</title>
        <authorList>
            <person name="Le Fleche-Mateos A."/>
            <person name="Kugler J.H."/>
            <person name="Hansen S.H."/>
            <person name="Syldatk C."/>
            <person name="Hausmann R."/>
            <person name="Lomprez F."/>
            <person name="Vandenbogaert M."/>
            <person name="Manuguerra J.C."/>
            <person name="Grimont P.A."/>
        </authorList>
    </citation>
    <scope>NUCLEOTIDE SEQUENCE [LARGE SCALE GENOMIC DNA]</scope>
    <source>
        <strain evidence="6 7">DSM 100043</strain>
    </source>
</reference>
<keyword evidence="7" id="KW-1185">Reference proteome</keyword>
<dbReference type="EMBL" id="MRWE01000001">
    <property type="protein sequence ID" value="ORJ27474.1"/>
    <property type="molecule type" value="Genomic_DNA"/>
</dbReference>
<dbReference type="RefSeq" id="WP_084911609.1">
    <property type="nucleotide sequence ID" value="NZ_JBBCKN010000001.1"/>
</dbReference>
<dbReference type="AlphaFoldDB" id="A0A1X0WL27"/>
<dbReference type="NCBIfam" id="NF008258">
    <property type="entry name" value="PRK11028.1"/>
    <property type="match status" value="1"/>
</dbReference>
<dbReference type="STRING" id="1646377.BS640_00720"/>
<protein>
    <recommendedName>
        <fullName evidence="5">6-phosphogluconolactonase</fullName>
        <shortName evidence="5">6-P-gluconolactonase</shortName>
        <ecNumber evidence="5">3.1.1.31</ecNumber>
    </recommendedName>
</protein>
<evidence type="ECO:0000256" key="2">
    <source>
        <dbReference type="ARBA" id="ARBA00022526"/>
    </source>
</evidence>
<evidence type="ECO:0000313" key="6">
    <source>
        <dbReference type="EMBL" id="ORJ27474.1"/>
    </source>
</evidence>
<dbReference type="InterPro" id="IPR011045">
    <property type="entry name" value="N2O_reductase_N"/>
</dbReference>
<keyword evidence="4 5" id="KW-0119">Carbohydrate metabolism</keyword>
<dbReference type="Pfam" id="PF10282">
    <property type="entry name" value="Lactonase"/>
    <property type="match status" value="1"/>
</dbReference>
<evidence type="ECO:0000256" key="4">
    <source>
        <dbReference type="ARBA" id="ARBA00023277"/>
    </source>
</evidence>
<dbReference type="Gene3D" id="2.130.10.10">
    <property type="entry name" value="YVTN repeat-like/Quinoprotein amine dehydrogenase"/>
    <property type="match status" value="1"/>
</dbReference>
<name>A0A1X0WL27_9GAMM</name>
<comment type="catalytic activity">
    <reaction evidence="5">
        <text>6-phospho-D-glucono-1,5-lactone + H2O = 6-phospho-D-gluconate + H(+)</text>
        <dbReference type="Rhea" id="RHEA:12556"/>
        <dbReference type="ChEBI" id="CHEBI:15377"/>
        <dbReference type="ChEBI" id="CHEBI:15378"/>
        <dbReference type="ChEBI" id="CHEBI:57955"/>
        <dbReference type="ChEBI" id="CHEBI:58759"/>
        <dbReference type="EC" id="3.1.1.31"/>
    </reaction>
</comment>
<evidence type="ECO:0000256" key="3">
    <source>
        <dbReference type="ARBA" id="ARBA00022801"/>
    </source>
</evidence>
<keyword evidence="2 5" id="KW-0313">Glucose metabolism</keyword>
<comment type="caution">
    <text evidence="6">The sequence shown here is derived from an EMBL/GenBank/DDBJ whole genome shotgun (WGS) entry which is preliminary data.</text>
</comment>
<gene>
    <name evidence="5" type="primary">pgl</name>
    <name evidence="6" type="ORF">BS640_00720</name>
</gene>
<dbReference type="InterPro" id="IPR015943">
    <property type="entry name" value="WD40/YVTN_repeat-like_dom_sf"/>
</dbReference>
<dbReference type="GO" id="GO:0009051">
    <property type="term" value="P:pentose-phosphate shunt, oxidative branch"/>
    <property type="evidence" value="ECO:0007669"/>
    <property type="project" value="UniProtKB-UniRule"/>
</dbReference>
<dbReference type="PANTHER" id="PTHR30344:SF1">
    <property type="entry name" value="6-PHOSPHOGLUCONOLACTONASE"/>
    <property type="match status" value="1"/>
</dbReference>
<dbReference type="HAMAP" id="MF_01605">
    <property type="entry name" value="6P_gluconolactonase"/>
    <property type="match status" value="1"/>
</dbReference>
<dbReference type="Proteomes" id="UP000192536">
    <property type="component" value="Unassembled WGS sequence"/>
</dbReference>
<organism evidence="6 7">
    <name type="scientific">Rouxiella badensis</name>
    <dbReference type="NCBI Taxonomy" id="1646377"/>
    <lineage>
        <taxon>Bacteria</taxon>
        <taxon>Pseudomonadati</taxon>
        <taxon>Pseudomonadota</taxon>
        <taxon>Gammaproteobacteria</taxon>
        <taxon>Enterobacterales</taxon>
        <taxon>Yersiniaceae</taxon>
        <taxon>Rouxiella</taxon>
    </lineage>
</organism>
<sequence length="333" mass="36541">MKQVVYVASPDSQQIHAFNLHEDGELSLLQTVEVPGQVQPMVASPDSRHLYVGIRPEFAILTYHIGHDGKLEQAGMAPLPGSPTHLGIDLQGRFVFSASYSYNNVSIHPIGKDGVALDHQQVLENLEAPHSANISPTNQLLMIPALKEDHIRLYDFALDGKATPHNPVQLTTAAGAGPRHMAFHPNQHFAYTANELNGTVDVYQKDVTRGEYHAVQTLDIIPADFTGDRWTADIHITPDGKYLYASERTSSLLAIMKVSEDGSEISLVGHHPTQTQPRGFNIDNSGKFVITAGQKSDEIEVARIDQATGKLSRLNTYPVGKGAMWVTIIELHH</sequence>